<feature type="region of interest" description="Disordered" evidence="1">
    <location>
        <begin position="220"/>
        <end position="248"/>
    </location>
</feature>
<protein>
    <submittedName>
        <fullName evidence="2">Uncharacterized protein</fullName>
    </submittedName>
</protein>
<reference evidence="2 3" key="1">
    <citation type="journal article" date="2019" name="Gigascience">
        <title>Whole-genome sequence of the oriental lung fluke Paragonimus westermani.</title>
        <authorList>
            <person name="Oey H."/>
            <person name="Zakrzewski M."/>
            <person name="Narain K."/>
            <person name="Devi K.R."/>
            <person name="Agatsuma T."/>
            <person name="Nawaratna S."/>
            <person name="Gobert G.N."/>
            <person name="Jones M.K."/>
            <person name="Ragan M.A."/>
            <person name="McManus D.P."/>
            <person name="Krause L."/>
        </authorList>
    </citation>
    <scope>NUCLEOTIDE SEQUENCE [LARGE SCALE GENOMIC DNA]</scope>
    <source>
        <strain evidence="2 3">IND2009</strain>
    </source>
</reference>
<accession>A0A5J4P338</accession>
<dbReference type="AlphaFoldDB" id="A0A5J4P338"/>
<comment type="caution">
    <text evidence="2">The sequence shown here is derived from an EMBL/GenBank/DDBJ whole genome shotgun (WGS) entry which is preliminary data.</text>
</comment>
<feature type="region of interest" description="Disordered" evidence="1">
    <location>
        <begin position="177"/>
        <end position="207"/>
    </location>
</feature>
<name>A0A5J4P338_9TREM</name>
<gene>
    <name evidence="2" type="ORF">DEA37_0008675</name>
</gene>
<organism evidence="2 3">
    <name type="scientific">Paragonimus westermani</name>
    <dbReference type="NCBI Taxonomy" id="34504"/>
    <lineage>
        <taxon>Eukaryota</taxon>
        <taxon>Metazoa</taxon>
        <taxon>Spiralia</taxon>
        <taxon>Lophotrochozoa</taxon>
        <taxon>Platyhelminthes</taxon>
        <taxon>Trematoda</taxon>
        <taxon>Digenea</taxon>
        <taxon>Plagiorchiida</taxon>
        <taxon>Troglotremata</taxon>
        <taxon>Troglotrematidae</taxon>
        <taxon>Paragonimus</taxon>
    </lineage>
</organism>
<evidence type="ECO:0000313" key="3">
    <source>
        <dbReference type="Proteomes" id="UP000324629"/>
    </source>
</evidence>
<sequence length="297" mass="32549">MLVEEVDSLSYNDLRKAAKLFNIKTNKKDLELGCHPVNHVNGSSVHFPNLPTSVVFTDRLAKPSKPDVPKVVGNTLKSLSVRTVPDFGRIHARAAAKMESLPDYLRRRQQVIAANTKRPPFASPQFQTGGKRTDGKSTLSTLTSVPLADLSNHEVGPPLKRSDPIVFSGHTSICSPMKHGSNRSLNSLSSRLSSKRHTPTIPEDSAFSRRKAYDLKRRLSHTGLLPKRISATNDPPNPSVGPPSSDTMVTVRRRDPVVRSLSAHVAMHKQRAHALSQTLRQGAKQAIISGRRGLLPV</sequence>
<proteinExistence type="predicted"/>
<evidence type="ECO:0000256" key="1">
    <source>
        <dbReference type="SAM" id="MobiDB-lite"/>
    </source>
</evidence>
<dbReference type="Proteomes" id="UP000324629">
    <property type="component" value="Unassembled WGS sequence"/>
</dbReference>
<feature type="compositionally biased region" description="Low complexity" evidence="1">
    <location>
        <begin position="182"/>
        <end position="192"/>
    </location>
</feature>
<keyword evidence="3" id="KW-1185">Reference proteome</keyword>
<evidence type="ECO:0000313" key="2">
    <source>
        <dbReference type="EMBL" id="KAA3682334.1"/>
    </source>
</evidence>
<dbReference type="EMBL" id="QNGE01000028">
    <property type="protein sequence ID" value="KAA3682334.1"/>
    <property type="molecule type" value="Genomic_DNA"/>
</dbReference>